<sequence length="122" mass="14172">MLLGEQIQKPVWRRILSHQPQDTVGTNSAPAPVHYTHTPRCQTAPKTRQGARHPRTRDNKPRRLWAHRFPQTKLGCAIVKRHLTVRLALDVHEQRRDPESRVAAVWRRPTHPENLAPPFGKR</sequence>
<feature type="non-terminal residue" evidence="2">
    <location>
        <position position="1"/>
    </location>
</feature>
<protein>
    <submittedName>
        <fullName evidence="2">Uncharacterized protein</fullName>
    </submittedName>
</protein>
<reference evidence="2" key="1">
    <citation type="submission" date="2022-03" db="EMBL/GenBank/DDBJ databases">
        <authorList>
            <person name="Martin H S."/>
        </authorList>
    </citation>
    <scope>NUCLEOTIDE SEQUENCE</scope>
</reference>
<feature type="region of interest" description="Disordered" evidence="1">
    <location>
        <begin position="18"/>
        <end position="62"/>
    </location>
</feature>
<proteinExistence type="predicted"/>
<name>A0ABN8HPY3_9NEOP</name>
<keyword evidence="3" id="KW-1185">Reference proteome</keyword>
<feature type="compositionally biased region" description="Polar residues" evidence="1">
    <location>
        <begin position="18"/>
        <end position="29"/>
    </location>
</feature>
<dbReference type="EMBL" id="OW152813">
    <property type="protein sequence ID" value="CAH2034811.1"/>
    <property type="molecule type" value="Genomic_DNA"/>
</dbReference>
<dbReference type="Proteomes" id="UP000837857">
    <property type="component" value="Chromosome 1"/>
</dbReference>
<accession>A0ABN8HPY3</accession>
<feature type="region of interest" description="Disordered" evidence="1">
    <location>
        <begin position="94"/>
        <end position="122"/>
    </location>
</feature>
<gene>
    <name evidence="2" type="ORF">IPOD504_LOCUS300</name>
</gene>
<evidence type="ECO:0000313" key="2">
    <source>
        <dbReference type="EMBL" id="CAH2034811.1"/>
    </source>
</evidence>
<evidence type="ECO:0000256" key="1">
    <source>
        <dbReference type="SAM" id="MobiDB-lite"/>
    </source>
</evidence>
<organism evidence="2 3">
    <name type="scientific">Iphiclides podalirius</name>
    <name type="common">scarce swallowtail</name>
    <dbReference type="NCBI Taxonomy" id="110791"/>
    <lineage>
        <taxon>Eukaryota</taxon>
        <taxon>Metazoa</taxon>
        <taxon>Ecdysozoa</taxon>
        <taxon>Arthropoda</taxon>
        <taxon>Hexapoda</taxon>
        <taxon>Insecta</taxon>
        <taxon>Pterygota</taxon>
        <taxon>Neoptera</taxon>
        <taxon>Endopterygota</taxon>
        <taxon>Lepidoptera</taxon>
        <taxon>Glossata</taxon>
        <taxon>Ditrysia</taxon>
        <taxon>Papilionoidea</taxon>
        <taxon>Papilionidae</taxon>
        <taxon>Papilioninae</taxon>
        <taxon>Iphiclides</taxon>
    </lineage>
</organism>
<evidence type="ECO:0000313" key="3">
    <source>
        <dbReference type="Proteomes" id="UP000837857"/>
    </source>
</evidence>